<reference evidence="5 6" key="1">
    <citation type="journal article" date="2017" name="PLoS Biol.">
        <title>The sea cucumber genome provides insights into morphological evolution and visceral regeneration.</title>
        <authorList>
            <person name="Zhang X."/>
            <person name="Sun L."/>
            <person name="Yuan J."/>
            <person name="Sun Y."/>
            <person name="Gao Y."/>
            <person name="Zhang L."/>
            <person name="Li S."/>
            <person name="Dai H."/>
            <person name="Hamel J.F."/>
            <person name="Liu C."/>
            <person name="Yu Y."/>
            <person name="Liu S."/>
            <person name="Lin W."/>
            <person name="Guo K."/>
            <person name="Jin S."/>
            <person name="Xu P."/>
            <person name="Storey K.B."/>
            <person name="Huan P."/>
            <person name="Zhang T."/>
            <person name="Zhou Y."/>
            <person name="Zhang J."/>
            <person name="Lin C."/>
            <person name="Li X."/>
            <person name="Xing L."/>
            <person name="Huo D."/>
            <person name="Sun M."/>
            <person name="Wang L."/>
            <person name="Mercier A."/>
            <person name="Li F."/>
            <person name="Yang H."/>
            <person name="Xiang J."/>
        </authorList>
    </citation>
    <scope>NUCLEOTIDE SEQUENCE [LARGE SCALE GENOMIC DNA]</scope>
    <source>
        <strain evidence="5">Shaxun</strain>
        <tissue evidence="5">Muscle</tissue>
    </source>
</reference>
<evidence type="ECO:0000256" key="2">
    <source>
        <dbReference type="ARBA" id="ARBA00022833"/>
    </source>
</evidence>
<feature type="compositionally biased region" description="Basic and acidic residues" evidence="3">
    <location>
        <begin position="47"/>
        <end position="59"/>
    </location>
</feature>
<evidence type="ECO:0000259" key="4">
    <source>
        <dbReference type="PROSITE" id="PS50081"/>
    </source>
</evidence>
<evidence type="ECO:0000313" key="6">
    <source>
        <dbReference type="Proteomes" id="UP000230750"/>
    </source>
</evidence>
<feature type="region of interest" description="Disordered" evidence="3">
    <location>
        <begin position="27"/>
        <end position="59"/>
    </location>
</feature>
<accession>A0A2G8KW75</accession>
<dbReference type="CDD" id="cd20815">
    <property type="entry name" value="C1_p190RhoGEF-like"/>
    <property type="match status" value="1"/>
</dbReference>
<sequence length="411" mass="45923">MMAPVNDTILDSNDDLPAITVPIIEDATTTPLSSEEGEDLSSTRRHSWGDQAKEMKSHEMANDMRCRSMLNLDSNVGTEGFHMPQEKPNVATTQPIESQPNKSDSTINEAPTEKSGVTFQDGLSDNTDPEPEVSAILPRDNTRETHSAVVRRRNRVPKDIRKQKSASMFEARSCNIINSVLPEGSLEDPVEAEKKRQARLSLTEFLSDPTNFVPEIDEKGSQAENSSRNPMLRKLSFLKVSKREKKKSKDKEKDKDRDEVDRGGDKERGRIHQFVATSFSNSTMCDCCGKSLVNKPAFQCTACFANVHNHASCKENVGQCSKLTKHPKTMQKSSGSAIREKFNSKLQGNSLNYTQSLREKPRPNSDQHSLQFSSQSFPKIAFQGSTPELRSPNVGNRLVRAEDEPNPDLWN</sequence>
<gene>
    <name evidence="5" type="ORF">BSL78_10826</name>
</gene>
<proteinExistence type="predicted"/>
<feature type="region of interest" description="Disordered" evidence="3">
    <location>
        <begin position="381"/>
        <end position="411"/>
    </location>
</feature>
<dbReference type="STRING" id="307972.A0A2G8KW75"/>
<dbReference type="Gene3D" id="3.30.60.20">
    <property type="match status" value="1"/>
</dbReference>
<dbReference type="PROSITE" id="PS50081">
    <property type="entry name" value="ZF_DAG_PE_2"/>
    <property type="match status" value="1"/>
</dbReference>
<name>A0A2G8KW75_STIJA</name>
<dbReference type="InterPro" id="IPR046349">
    <property type="entry name" value="C1-like_sf"/>
</dbReference>
<feature type="domain" description="Phorbol-ester/DAG-type" evidence="4">
    <location>
        <begin position="271"/>
        <end position="320"/>
    </location>
</feature>
<dbReference type="GO" id="GO:0046872">
    <property type="term" value="F:metal ion binding"/>
    <property type="evidence" value="ECO:0007669"/>
    <property type="project" value="UniProtKB-KW"/>
</dbReference>
<keyword evidence="2" id="KW-0862">Zinc</keyword>
<dbReference type="EMBL" id="MRZV01000336">
    <property type="protein sequence ID" value="PIK52267.1"/>
    <property type="molecule type" value="Genomic_DNA"/>
</dbReference>
<dbReference type="GO" id="GO:0035023">
    <property type="term" value="P:regulation of Rho protein signal transduction"/>
    <property type="evidence" value="ECO:0007669"/>
    <property type="project" value="TreeGrafter"/>
</dbReference>
<comment type="caution">
    <text evidence="5">The sequence shown here is derived from an EMBL/GenBank/DDBJ whole genome shotgun (WGS) entry which is preliminary data.</text>
</comment>
<dbReference type="InterPro" id="IPR051632">
    <property type="entry name" value="Rho_GEF"/>
</dbReference>
<keyword evidence="6" id="KW-1185">Reference proteome</keyword>
<dbReference type="AlphaFoldDB" id="A0A2G8KW75"/>
<dbReference type="InterPro" id="IPR002219">
    <property type="entry name" value="PKC_DAG/PE"/>
</dbReference>
<dbReference type="SMART" id="SM00109">
    <property type="entry name" value="C1"/>
    <property type="match status" value="1"/>
</dbReference>
<dbReference type="PANTHER" id="PTHR13944:SF21">
    <property type="entry name" value="CYSTS, ISOFORM C"/>
    <property type="match status" value="1"/>
</dbReference>
<dbReference type="Pfam" id="PF00130">
    <property type="entry name" value="C1_1"/>
    <property type="match status" value="1"/>
</dbReference>
<feature type="compositionally biased region" description="Basic and acidic residues" evidence="3">
    <location>
        <begin position="247"/>
        <end position="265"/>
    </location>
</feature>
<organism evidence="5 6">
    <name type="scientific">Stichopus japonicus</name>
    <name type="common">Sea cucumber</name>
    <dbReference type="NCBI Taxonomy" id="307972"/>
    <lineage>
        <taxon>Eukaryota</taxon>
        <taxon>Metazoa</taxon>
        <taxon>Echinodermata</taxon>
        <taxon>Eleutherozoa</taxon>
        <taxon>Echinozoa</taxon>
        <taxon>Holothuroidea</taxon>
        <taxon>Aspidochirotacea</taxon>
        <taxon>Aspidochirotida</taxon>
        <taxon>Stichopodidae</taxon>
        <taxon>Apostichopus</taxon>
    </lineage>
</organism>
<evidence type="ECO:0000313" key="5">
    <source>
        <dbReference type="EMBL" id="PIK52267.1"/>
    </source>
</evidence>
<protein>
    <submittedName>
        <fullName evidence="5">Putative rho guanine nucleotide exchange factor 2 isoform X2</fullName>
    </submittedName>
</protein>
<feature type="region of interest" description="Disordered" evidence="3">
    <location>
        <begin position="211"/>
        <end position="265"/>
    </location>
</feature>
<dbReference type="OrthoDB" id="28045at2759"/>
<dbReference type="PANTHER" id="PTHR13944">
    <property type="entry name" value="AGAP007712-PA"/>
    <property type="match status" value="1"/>
</dbReference>
<evidence type="ECO:0000256" key="1">
    <source>
        <dbReference type="ARBA" id="ARBA00022723"/>
    </source>
</evidence>
<keyword evidence="1" id="KW-0479">Metal-binding</keyword>
<dbReference type="SUPFAM" id="SSF57889">
    <property type="entry name" value="Cysteine-rich domain"/>
    <property type="match status" value="1"/>
</dbReference>
<feature type="compositionally biased region" description="Polar residues" evidence="3">
    <location>
        <begin position="90"/>
        <end position="126"/>
    </location>
</feature>
<feature type="region of interest" description="Disordered" evidence="3">
    <location>
        <begin position="77"/>
        <end position="151"/>
    </location>
</feature>
<evidence type="ECO:0000256" key="3">
    <source>
        <dbReference type="SAM" id="MobiDB-lite"/>
    </source>
</evidence>
<dbReference type="Proteomes" id="UP000230750">
    <property type="component" value="Unassembled WGS sequence"/>
</dbReference>